<evidence type="ECO:0000256" key="1">
    <source>
        <dbReference type="ARBA" id="ARBA00004141"/>
    </source>
</evidence>
<keyword evidence="4 6" id="KW-1133">Transmembrane helix</keyword>
<dbReference type="SUPFAM" id="SSF103481">
    <property type="entry name" value="Multidrug resistance efflux transporter EmrE"/>
    <property type="match status" value="2"/>
</dbReference>
<comment type="similarity">
    <text evidence="2">Belongs to the drug/metabolite transporter (DMT) superfamily. 10 TMS drug/metabolite exporter (DME) (TC 2.A.7.3) family.</text>
</comment>
<dbReference type="InterPro" id="IPR000620">
    <property type="entry name" value="EamA_dom"/>
</dbReference>
<keyword evidence="5 6" id="KW-0472">Membrane</keyword>
<reference evidence="8 9" key="1">
    <citation type="journal article" date="2014" name="ISME J.">
        <title>Adaptation of an abundant Roseobacter RCA organism to pelagic systems revealed by genomic and transcriptomic analyses.</title>
        <authorList>
            <person name="Voget S."/>
            <person name="Wemheuer B."/>
            <person name="Brinkhoff T."/>
            <person name="Vollmers J."/>
            <person name="Dietrich S."/>
            <person name="Giebel H.A."/>
            <person name="Beardsley C."/>
            <person name="Sardemann C."/>
            <person name="Bakenhus I."/>
            <person name="Billerbeck S."/>
            <person name="Daniel R."/>
            <person name="Simon M."/>
        </authorList>
    </citation>
    <scope>NUCLEOTIDE SEQUENCE [LARGE SCALE GENOMIC DNA]</scope>
    <source>
        <strain evidence="8 9">RCA23</strain>
    </source>
</reference>
<dbReference type="RefSeq" id="WP_044050849.1">
    <property type="nucleotide sequence ID" value="NZ_CP003984.1"/>
</dbReference>
<name>A0AAN0RL88_9RHOB</name>
<dbReference type="KEGG" id="ptp:RCA23_c27660"/>
<evidence type="ECO:0000256" key="3">
    <source>
        <dbReference type="ARBA" id="ARBA00022692"/>
    </source>
</evidence>
<dbReference type="GO" id="GO:0016020">
    <property type="term" value="C:membrane"/>
    <property type="evidence" value="ECO:0007669"/>
    <property type="project" value="UniProtKB-SubCell"/>
</dbReference>
<dbReference type="Pfam" id="PF00892">
    <property type="entry name" value="EamA"/>
    <property type="match status" value="2"/>
</dbReference>
<feature type="domain" description="EamA" evidence="7">
    <location>
        <begin position="151"/>
        <end position="287"/>
    </location>
</feature>
<evidence type="ECO:0000313" key="8">
    <source>
        <dbReference type="EMBL" id="AII88274.1"/>
    </source>
</evidence>
<feature type="transmembrane region" description="Helical" evidence="6">
    <location>
        <begin position="72"/>
        <end position="92"/>
    </location>
</feature>
<dbReference type="PANTHER" id="PTHR22911">
    <property type="entry name" value="ACYL-MALONYL CONDENSING ENZYME-RELATED"/>
    <property type="match status" value="1"/>
</dbReference>
<feature type="transmembrane region" description="Helical" evidence="6">
    <location>
        <begin position="34"/>
        <end position="51"/>
    </location>
</feature>
<keyword evidence="9" id="KW-1185">Reference proteome</keyword>
<evidence type="ECO:0000313" key="9">
    <source>
        <dbReference type="Proteomes" id="UP000028680"/>
    </source>
</evidence>
<feature type="transmembrane region" description="Helical" evidence="6">
    <location>
        <begin position="146"/>
        <end position="166"/>
    </location>
</feature>
<sequence length="294" mass="31632">MAQDNNRLGLLLMIGFCILAPASDALVKILGDGIPLLQVVIARFIAQLLLVRRNLWTSRRNTWMRADRLGYVILRSVLHLVAISFFFLSLRYLPLADAIAIAYVLPFLILGVGWMTGDRASPLSLGLCLLGFIGTLMVVQPSFAEVGWPALLPLVVAVLFTGFMFITRKISKHIDPIDLQAANGVCAMAILLPIAAFGSALNIPLLTIVPVTGFEFYALLGLGILGTLAHLSMTWALRYASAPTVAPVQYLEIPFGALYGLVLFGDLPNGMAAVGIIVTVTAGLLVVRFTKASV</sequence>
<evidence type="ECO:0000256" key="6">
    <source>
        <dbReference type="SAM" id="Phobius"/>
    </source>
</evidence>
<dbReference type="Proteomes" id="UP000028680">
    <property type="component" value="Chromosome"/>
</dbReference>
<feature type="transmembrane region" description="Helical" evidence="6">
    <location>
        <begin position="271"/>
        <end position="290"/>
    </location>
</feature>
<dbReference type="EMBL" id="CP003984">
    <property type="protein sequence ID" value="AII88274.1"/>
    <property type="molecule type" value="Genomic_DNA"/>
</dbReference>
<comment type="subcellular location">
    <subcellularLocation>
        <location evidence="1">Membrane</location>
        <topology evidence="1">Multi-pass membrane protein</topology>
    </subcellularLocation>
</comment>
<feature type="transmembrane region" description="Helical" evidence="6">
    <location>
        <begin position="98"/>
        <end position="116"/>
    </location>
</feature>
<accession>A0AAN0RL88</accession>
<evidence type="ECO:0000256" key="2">
    <source>
        <dbReference type="ARBA" id="ARBA00009853"/>
    </source>
</evidence>
<organism evidence="8 9">
    <name type="scientific">Planktomarina temperata RCA23</name>
    <dbReference type="NCBI Taxonomy" id="666509"/>
    <lineage>
        <taxon>Bacteria</taxon>
        <taxon>Pseudomonadati</taxon>
        <taxon>Pseudomonadota</taxon>
        <taxon>Alphaproteobacteria</taxon>
        <taxon>Rhodobacterales</taxon>
        <taxon>Paracoccaceae</taxon>
        <taxon>Planktomarina</taxon>
    </lineage>
</organism>
<keyword evidence="3 6" id="KW-0812">Transmembrane</keyword>
<proteinExistence type="inferred from homology"/>
<evidence type="ECO:0000256" key="5">
    <source>
        <dbReference type="ARBA" id="ARBA00023136"/>
    </source>
</evidence>
<evidence type="ECO:0000256" key="4">
    <source>
        <dbReference type="ARBA" id="ARBA00022989"/>
    </source>
</evidence>
<feature type="domain" description="EamA" evidence="7">
    <location>
        <begin position="8"/>
        <end position="139"/>
    </location>
</feature>
<feature type="transmembrane region" description="Helical" evidence="6">
    <location>
        <begin position="187"/>
        <end position="210"/>
    </location>
</feature>
<gene>
    <name evidence="8" type="ORF">RCA23_c27660</name>
</gene>
<protein>
    <submittedName>
        <fullName evidence="8">Integral membrane protein</fullName>
    </submittedName>
</protein>
<feature type="transmembrane region" description="Helical" evidence="6">
    <location>
        <begin position="123"/>
        <end position="140"/>
    </location>
</feature>
<dbReference type="AlphaFoldDB" id="A0AAN0RL88"/>
<dbReference type="InterPro" id="IPR037185">
    <property type="entry name" value="EmrE-like"/>
</dbReference>
<feature type="transmembrane region" description="Helical" evidence="6">
    <location>
        <begin position="216"/>
        <end position="236"/>
    </location>
</feature>
<dbReference type="PANTHER" id="PTHR22911:SF6">
    <property type="entry name" value="SOLUTE CARRIER FAMILY 35 MEMBER G1"/>
    <property type="match status" value="1"/>
</dbReference>
<evidence type="ECO:0000259" key="7">
    <source>
        <dbReference type="Pfam" id="PF00892"/>
    </source>
</evidence>